<dbReference type="EMBL" id="MN740673">
    <property type="protein sequence ID" value="QHU07118.1"/>
    <property type="molecule type" value="Genomic_DNA"/>
</dbReference>
<dbReference type="AlphaFoldDB" id="A0A6C0JT89"/>
<evidence type="ECO:0000313" key="3">
    <source>
        <dbReference type="EMBL" id="QHU07118.1"/>
    </source>
</evidence>
<feature type="compositionally biased region" description="Polar residues" evidence="1">
    <location>
        <begin position="251"/>
        <end position="263"/>
    </location>
</feature>
<evidence type="ECO:0000256" key="2">
    <source>
        <dbReference type="SAM" id="Phobius"/>
    </source>
</evidence>
<feature type="region of interest" description="Disordered" evidence="1">
    <location>
        <begin position="101"/>
        <end position="133"/>
    </location>
</feature>
<keyword evidence="2" id="KW-0812">Transmembrane</keyword>
<accession>A0A6C0JT89</accession>
<proteinExistence type="predicted"/>
<sequence length="279" mass="30604">MSQSKKTYTLGKIKQLIDLNGDSTNFDLSFKVTCQDDIPYNLLVVDQTTLDNTPELQYKEARKSISGNIVADKNVYQNYFLILKSEKPCVVDVELTKKVLPKTPSGPVDPDPIPGPGNPVPSSRPRKTVISSPPSSIPWKKIGLIALVVVIGLGILWWLYKRKGKETDKNEAPFEHSYTLGQQNFDMSPVASSRGNTPARSSPAPEPVGCNSHKQPNVSPAQSSSGDHRGYRPKPSRISHSFKPASVSPDIMSQASHQSSTRSDAGGNSLLHRLRKFAR</sequence>
<keyword evidence="2" id="KW-0472">Membrane</keyword>
<evidence type="ECO:0000256" key="1">
    <source>
        <dbReference type="SAM" id="MobiDB-lite"/>
    </source>
</evidence>
<feature type="region of interest" description="Disordered" evidence="1">
    <location>
        <begin position="185"/>
        <end position="279"/>
    </location>
</feature>
<organism evidence="3">
    <name type="scientific">viral metagenome</name>
    <dbReference type="NCBI Taxonomy" id="1070528"/>
    <lineage>
        <taxon>unclassified sequences</taxon>
        <taxon>metagenomes</taxon>
        <taxon>organismal metagenomes</taxon>
    </lineage>
</organism>
<reference evidence="3" key="1">
    <citation type="journal article" date="2020" name="Nature">
        <title>Giant virus diversity and host interactions through global metagenomics.</title>
        <authorList>
            <person name="Schulz F."/>
            <person name="Roux S."/>
            <person name="Paez-Espino D."/>
            <person name="Jungbluth S."/>
            <person name="Walsh D.A."/>
            <person name="Denef V.J."/>
            <person name="McMahon K.D."/>
            <person name="Konstantinidis K.T."/>
            <person name="Eloe-Fadrosh E.A."/>
            <person name="Kyrpides N.C."/>
            <person name="Woyke T."/>
        </authorList>
    </citation>
    <scope>NUCLEOTIDE SEQUENCE</scope>
    <source>
        <strain evidence="3">GVMAG-S-1038524-41</strain>
    </source>
</reference>
<feature type="compositionally biased region" description="Polar residues" evidence="1">
    <location>
        <begin position="185"/>
        <end position="200"/>
    </location>
</feature>
<feature type="compositionally biased region" description="Pro residues" evidence="1">
    <location>
        <begin position="107"/>
        <end position="119"/>
    </location>
</feature>
<feature type="transmembrane region" description="Helical" evidence="2">
    <location>
        <begin position="142"/>
        <end position="160"/>
    </location>
</feature>
<name>A0A6C0JT89_9ZZZZ</name>
<keyword evidence="2" id="KW-1133">Transmembrane helix</keyword>
<feature type="compositionally biased region" description="Polar residues" evidence="1">
    <location>
        <begin position="212"/>
        <end position="225"/>
    </location>
</feature>
<protein>
    <submittedName>
        <fullName evidence="3">Uncharacterized protein</fullName>
    </submittedName>
</protein>